<dbReference type="InterPro" id="IPR002725">
    <property type="entry name" value="YgjP-like_metallopeptidase"/>
</dbReference>
<name>A0A839QP59_9MICC</name>
<dbReference type="PANTHER" id="PTHR30399">
    <property type="entry name" value="UNCHARACTERIZED PROTEIN YGJP"/>
    <property type="match status" value="1"/>
</dbReference>
<dbReference type="CDD" id="cd07344">
    <property type="entry name" value="M48_yhfN_like"/>
    <property type="match status" value="1"/>
</dbReference>
<comment type="caution">
    <text evidence="3">The sequence shown here is derived from an EMBL/GenBank/DDBJ whole genome shotgun (WGS) entry which is preliminary data.</text>
</comment>
<feature type="region of interest" description="Disordered" evidence="1">
    <location>
        <begin position="183"/>
        <end position="214"/>
    </location>
</feature>
<feature type="compositionally biased region" description="Acidic residues" evidence="1">
    <location>
        <begin position="185"/>
        <end position="207"/>
    </location>
</feature>
<reference evidence="3 4" key="1">
    <citation type="submission" date="2020-08" db="EMBL/GenBank/DDBJ databases">
        <title>Sequencing the genomes of 1000 actinobacteria strains.</title>
        <authorList>
            <person name="Klenk H.-P."/>
        </authorList>
    </citation>
    <scope>NUCLEOTIDE SEQUENCE [LARGE SCALE GENOMIC DNA]</scope>
    <source>
        <strain evidence="3 4">DSM 22826</strain>
    </source>
</reference>
<dbReference type="Pfam" id="PF01863">
    <property type="entry name" value="YgjP-like"/>
    <property type="match status" value="1"/>
</dbReference>
<dbReference type="PANTHER" id="PTHR30399:SF1">
    <property type="entry name" value="UTP PYROPHOSPHATASE"/>
    <property type="match status" value="1"/>
</dbReference>
<dbReference type="Gene3D" id="3.30.2010.10">
    <property type="entry name" value="Metalloproteases ('zincins'), catalytic domain"/>
    <property type="match status" value="1"/>
</dbReference>
<dbReference type="RefSeq" id="WP_246380777.1">
    <property type="nucleotide sequence ID" value="NZ_BAABGK010000033.1"/>
</dbReference>
<dbReference type="InterPro" id="IPR053136">
    <property type="entry name" value="UTP_pyrophosphatase-like"/>
</dbReference>
<gene>
    <name evidence="3" type="ORF">E9229_002811</name>
</gene>
<proteinExistence type="predicted"/>
<sequence length="214" mass="23958">MANTSTEREFMHRDGLRVRVVRSPRRTRTVSAAWRGGMVVVSIPARLSSGEEAVYVEDMVRKIQRKRTAVSGPIPDEQLMARATELNRRYLRGLADPTSVRWVRNQNSRWGSASLREKTIRLSHRLMKMPAYVQDYVLVHELAHLVEPLDGHGQRFKAWLACYPRGAEASAFLAGVSFAGHAEQEPDPDWLEALEESDLGGDFDESGADAGSLA</sequence>
<organism evidence="3 4">
    <name type="scientific">Paeniglutamicibacter cryotolerans</name>
    <dbReference type="NCBI Taxonomy" id="670079"/>
    <lineage>
        <taxon>Bacteria</taxon>
        <taxon>Bacillati</taxon>
        <taxon>Actinomycetota</taxon>
        <taxon>Actinomycetes</taxon>
        <taxon>Micrococcales</taxon>
        <taxon>Micrococcaceae</taxon>
        <taxon>Paeniglutamicibacter</taxon>
    </lineage>
</organism>
<evidence type="ECO:0000259" key="2">
    <source>
        <dbReference type="Pfam" id="PF01863"/>
    </source>
</evidence>
<evidence type="ECO:0000256" key="1">
    <source>
        <dbReference type="SAM" id="MobiDB-lite"/>
    </source>
</evidence>
<feature type="domain" description="YgjP-like metallopeptidase" evidence="2">
    <location>
        <begin position="102"/>
        <end position="163"/>
    </location>
</feature>
<accession>A0A839QP59</accession>
<protein>
    <recommendedName>
        <fullName evidence="2">YgjP-like metallopeptidase domain-containing protein</fullName>
    </recommendedName>
</protein>
<dbReference type="AlphaFoldDB" id="A0A839QP59"/>
<dbReference type="EMBL" id="JACHVS010000002">
    <property type="protein sequence ID" value="MBB2996564.1"/>
    <property type="molecule type" value="Genomic_DNA"/>
</dbReference>
<evidence type="ECO:0000313" key="3">
    <source>
        <dbReference type="EMBL" id="MBB2996564.1"/>
    </source>
</evidence>
<evidence type="ECO:0000313" key="4">
    <source>
        <dbReference type="Proteomes" id="UP000523000"/>
    </source>
</evidence>
<dbReference type="Proteomes" id="UP000523000">
    <property type="component" value="Unassembled WGS sequence"/>
</dbReference>
<keyword evidence="4" id="KW-1185">Reference proteome</keyword>